<sequence length="157" mass="16860">MTVLVPVPDSVAIPVALPIAIPAATPTPIFNSSPLSHSHPSSRLHLISFPIPFPGRGNSDSGEPRPMGRDAEPEGPSRSRSLSAPSRMSLPRSITPGRSPRDSPDEVTGRSRGLQEPGQPQGRQRPRWQSRLPVEGPRLDAFSSEFPPDLGQNSINI</sequence>
<comment type="caution">
    <text evidence="2">The sequence shown here is derived from an EMBL/GenBank/DDBJ whole genome shotgun (WGS) entry which is preliminary data.</text>
</comment>
<protein>
    <submittedName>
        <fullName evidence="2">Uncharacterized protein</fullName>
    </submittedName>
</protein>
<dbReference type="EMBL" id="WHWB01032378">
    <property type="protein sequence ID" value="KAJ7425977.1"/>
    <property type="molecule type" value="Genomic_DNA"/>
</dbReference>
<organism evidence="2 3">
    <name type="scientific">Willisornis vidua</name>
    <name type="common">Xingu scale-backed antbird</name>
    <dbReference type="NCBI Taxonomy" id="1566151"/>
    <lineage>
        <taxon>Eukaryota</taxon>
        <taxon>Metazoa</taxon>
        <taxon>Chordata</taxon>
        <taxon>Craniata</taxon>
        <taxon>Vertebrata</taxon>
        <taxon>Euteleostomi</taxon>
        <taxon>Archelosauria</taxon>
        <taxon>Archosauria</taxon>
        <taxon>Dinosauria</taxon>
        <taxon>Saurischia</taxon>
        <taxon>Theropoda</taxon>
        <taxon>Coelurosauria</taxon>
        <taxon>Aves</taxon>
        <taxon>Neognathae</taxon>
        <taxon>Neoaves</taxon>
        <taxon>Telluraves</taxon>
        <taxon>Australaves</taxon>
        <taxon>Passeriformes</taxon>
        <taxon>Thamnophilidae</taxon>
        <taxon>Willisornis</taxon>
    </lineage>
</organism>
<gene>
    <name evidence="2" type="ORF">WISP_20099</name>
</gene>
<evidence type="ECO:0000256" key="1">
    <source>
        <dbReference type="SAM" id="MobiDB-lite"/>
    </source>
</evidence>
<reference evidence="2" key="1">
    <citation type="submission" date="2019-10" db="EMBL/GenBank/DDBJ databases">
        <authorList>
            <person name="Soares A.E.R."/>
            <person name="Aleixo A."/>
            <person name="Schneider P."/>
            <person name="Miyaki C.Y."/>
            <person name="Schneider M.P."/>
            <person name="Mello C."/>
            <person name="Vasconcelos A.T.R."/>
        </authorList>
    </citation>
    <scope>NUCLEOTIDE SEQUENCE</scope>
    <source>
        <tissue evidence="2">Muscle</tissue>
    </source>
</reference>
<keyword evidence="3" id="KW-1185">Reference proteome</keyword>
<feature type="compositionally biased region" description="Basic and acidic residues" evidence="1">
    <location>
        <begin position="99"/>
        <end position="109"/>
    </location>
</feature>
<feature type="compositionally biased region" description="Low complexity" evidence="1">
    <location>
        <begin position="33"/>
        <end position="48"/>
    </location>
</feature>
<dbReference type="Proteomes" id="UP001145742">
    <property type="component" value="Unassembled WGS sequence"/>
</dbReference>
<feature type="region of interest" description="Disordered" evidence="1">
    <location>
        <begin position="33"/>
        <end position="157"/>
    </location>
</feature>
<feature type="compositionally biased region" description="Basic and acidic residues" evidence="1">
    <location>
        <begin position="62"/>
        <end position="77"/>
    </location>
</feature>
<feature type="compositionally biased region" description="Low complexity" evidence="1">
    <location>
        <begin position="112"/>
        <end position="131"/>
    </location>
</feature>
<evidence type="ECO:0000313" key="2">
    <source>
        <dbReference type="EMBL" id="KAJ7425977.1"/>
    </source>
</evidence>
<feature type="compositionally biased region" description="Low complexity" evidence="1">
    <location>
        <begin position="78"/>
        <end position="93"/>
    </location>
</feature>
<proteinExistence type="predicted"/>
<accession>A0ABQ9DUZ8</accession>
<evidence type="ECO:0000313" key="3">
    <source>
        <dbReference type="Proteomes" id="UP001145742"/>
    </source>
</evidence>
<name>A0ABQ9DUZ8_9PASS</name>